<proteinExistence type="predicted"/>
<name>A0ACC2P8Q2_9HYME</name>
<keyword evidence="2" id="KW-1185">Reference proteome</keyword>
<comment type="caution">
    <text evidence="1">The sequence shown here is derived from an EMBL/GenBank/DDBJ whole genome shotgun (WGS) entry which is preliminary data.</text>
</comment>
<evidence type="ECO:0000313" key="1">
    <source>
        <dbReference type="EMBL" id="KAJ8678837.1"/>
    </source>
</evidence>
<reference evidence="1" key="1">
    <citation type="submission" date="2023-04" db="EMBL/GenBank/DDBJ databases">
        <title>A chromosome-level genome assembly of the parasitoid wasp Eretmocerus hayati.</title>
        <authorList>
            <person name="Zhong Y."/>
            <person name="Liu S."/>
            <person name="Liu Y."/>
        </authorList>
    </citation>
    <scope>NUCLEOTIDE SEQUENCE</scope>
    <source>
        <strain evidence="1">ZJU_SS_LIU_2023</strain>
    </source>
</reference>
<sequence>MSQRKQRRERTTFTRSQLDVLENLFAKTRYPDIFMREEVALKISLPESRVQVCGVSGGGQNSAGANIGSANSYPRLGATPGAVSNASSALTTPSPPLTPGTNNLQSSVTSSGAASGGGAGYANHQLHASHHAASAGAYGSEYGQFAWTPSVSPGSATSVNSQCYPGHGYSGYQGHYGSTSDYYQSQMHMQQAYHHGQYHHHHHQHNMSLASHSLNAQGTGLGDESASSSEYALPEHKYPAMV</sequence>
<accession>A0ACC2P8Q2</accession>
<protein>
    <submittedName>
        <fullName evidence="1">Uncharacterized protein</fullName>
    </submittedName>
</protein>
<dbReference type="EMBL" id="CM056742">
    <property type="protein sequence ID" value="KAJ8678837.1"/>
    <property type="molecule type" value="Genomic_DNA"/>
</dbReference>
<dbReference type="Proteomes" id="UP001239111">
    <property type="component" value="Chromosome 2"/>
</dbReference>
<evidence type="ECO:0000313" key="2">
    <source>
        <dbReference type="Proteomes" id="UP001239111"/>
    </source>
</evidence>
<gene>
    <name evidence="1" type="ORF">QAD02_014624</name>
</gene>
<organism evidence="1 2">
    <name type="scientific">Eretmocerus hayati</name>
    <dbReference type="NCBI Taxonomy" id="131215"/>
    <lineage>
        <taxon>Eukaryota</taxon>
        <taxon>Metazoa</taxon>
        <taxon>Ecdysozoa</taxon>
        <taxon>Arthropoda</taxon>
        <taxon>Hexapoda</taxon>
        <taxon>Insecta</taxon>
        <taxon>Pterygota</taxon>
        <taxon>Neoptera</taxon>
        <taxon>Endopterygota</taxon>
        <taxon>Hymenoptera</taxon>
        <taxon>Apocrita</taxon>
        <taxon>Proctotrupomorpha</taxon>
        <taxon>Chalcidoidea</taxon>
        <taxon>Aphelinidae</taxon>
        <taxon>Aphelininae</taxon>
        <taxon>Eretmocerus</taxon>
    </lineage>
</organism>